<keyword evidence="5" id="KW-1185">Reference proteome</keyword>
<sequence>MNRVLKGKWKAAILLVSMLCIHFLATGSLAFAEGSIIRISGDGVLQETSFTMEALKSITDGKVKKMYTMQTLVEPHSGEYEGVDLYDLLKNTVGLKEEASTVKIISSDGVSMDFTMEEVKKKDYVNDIDDSKLPIILAYEKEGHPLVVDKNSAGFLDKIGNDGGPLRLMVGQTVKGERNSPKCLKHVSEVIVTAEEKKIQFTDVGQFYIWAKDGIEALAEQGIIKGIGENKFAPEKQLTRAEFAVILVKALDLDVSEEFKGSFVDVFRNDWHAAYVEAAAKYGLIKGYPDGSFGPNKEVNRQEMTVMVIQAMGLKEEAKVREGKNITYRDKEKIPAWVIGSVEIAQEKGLLENIVVGYFNGEKPVNRAEAAVMVYRMLQ</sequence>
<dbReference type="EMBL" id="CP020559">
    <property type="protein sequence ID" value="ARE87045.1"/>
    <property type="molecule type" value="Genomic_DNA"/>
</dbReference>
<dbReference type="GO" id="GO:0031176">
    <property type="term" value="F:endo-1,4-beta-xylanase activity"/>
    <property type="evidence" value="ECO:0007669"/>
    <property type="project" value="UniProtKB-EC"/>
</dbReference>
<reference evidence="3 5" key="1">
    <citation type="submission" date="2016-10" db="EMBL/GenBank/DDBJ databases">
        <title>Complete Genome Sequence of Acetogen Clostridium formicoaceticum ATCC 27076.</title>
        <authorList>
            <person name="Bao T."/>
            <person name="Cheng C."/>
            <person name="Zhao J."/>
            <person name="Yang S.-T."/>
            <person name="Wang J."/>
            <person name="Wang M."/>
        </authorList>
    </citation>
    <scope>NUCLEOTIDE SEQUENCE [LARGE SCALE GENOMIC DNA]</scope>
    <source>
        <strain evidence="3 5">ATCC 27076</strain>
    </source>
</reference>
<dbReference type="EMBL" id="CP017603">
    <property type="protein sequence ID" value="AOY76622.1"/>
    <property type="molecule type" value="Genomic_DNA"/>
</dbReference>
<keyword evidence="4" id="KW-0326">Glycosidase</keyword>
<dbReference type="AlphaFoldDB" id="A0AAC9WGV1"/>
<dbReference type="EC" id="3.2.1.8" evidence="4"/>
<protein>
    <submittedName>
        <fullName evidence="4">Endo-1,4-beta-xylanase A</fullName>
        <ecNumber evidence="4">3.2.1.8</ecNumber>
    </submittedName>
</protein>
<dbReference type="InterPro" id="IPR051465">
    <property type="entry name" value="Cell_Envelope_Struct_Comp"/>
</dbReference>
<feature type="domain" description="SLH" evidence="2">
    <location>
        <begin position="198"/>
        <end position="258"/>
    </location>
</feature>
<keyword evidence="1" id="KW-0677">Repeat</keyword>
<accession>A0AAC9WGV1</accession>
<gene>
    <name evidence="4" type="primary">xynA1_2</name>
    <name evidence="3" type="ORF">BJL90_12565</name>
    <name evidence="4" type="ORF">CLFO_14310</name>
</gene>
<dbReference type="InterPro" id="IPR036374">
    <property type="entry name" value="OxRdtase_Mopterin-bd_sf"/>
</dbReference>
<dbReference type="Gene3D" id="3.90.420.10">
    <property type="entry name" value="Oxidoreductase, molybdopterin-binding domain"/>
    <property type="match status" value="1"/>
</dbReference>
<evidence type="ECO:0000256" key="1">
    <source>
        <dbReference type="ARBA" id="ARBA00022737"/>
    </source>
</evidence>
<name>A0AAC9WGV1_9CLOT</name>
<feature type="domain" description="SLH" evidence="2">
    <location>
        <begin position="325"/>
        <end position="379"/>
    </location>
</feature>
<proteinExistence type="predicted"/>
<keyword evidence="4" id="KW-0378">Hydrolase</keyword>
<dbReference type="KEGG" id="cfm:BJL90_12565"/>
<dbReference type="Proteomes" id="UP000192478">
    <property type="component" value="Chromosome"/>
</dbReference>
<dbReference type="RefSeq" id="WP_070968500.1">
    <property type="nucleotide sequence ID" value="NZ_CP017603.1"/>
</dbReference>
<feature type="domain" description="SLH" evidence="2">
    <location>
        <begin position="259"/>
        <end position="322"/>
    </location>
</feature>
<evidence type="ECO:0000259" key="2">
    <source>
        <dbReference type="PROSITE" id="PS51272"/>
    </source>
</evidence>
<dbReference type="PROSITE" id="PS51272">
    <property type="entry name" value="SLH"/>
    <property type="match status" value="3"/>
</dbReference>
<organism evidence="4 6">
    <name type="scientific">Clostridium formicaceticum</name>
    <dbReference type="NCBI Taxonomy" id="1497"/>
    <lineage>
        <taxon>Bacteria</taxon>
        <taxon>Bacillati</taxon>
        <taxon>Bacillota</taxon>
        <taxon>Clostridia</taxon>
        <taxon>Eubacteriales</taxon>
        <taxon>Clostridiaceae</taxon>
        <taxon>Clostridium</taxon>
    </lineage>
</organism>
<dbReference type="InterPro" id="IPR001119">
    <property type="entry name" value="SLH_dom"/>
</dbReference>
<dbReference type="PANTHER" id="PTHR43308:SF5">
    <property type="entry name" value="S-LAYER PROTEIN _ PEPTIDOGLYCAN ENDO-BETA-N-ACETYLGLUCOSAMINIDASE"/>
    <property type="match status" value="1"/>
</dbReference>
<evidence type="ECO:0000313" key="6">
    <source>
        <dbReference type="Proteomes" id="UP000192478"/>
    </source>
</evidence>
<dbReference type="SUPFAM" id="SSF56524">
    <property type="entry name" value="Oxidoreductase molybdopterin-binding domain"/>
    <property type="match status" value="1"/>
</dbReference>
<evidence type="ECO:0000313" key="4">
    <source>
        <dbReference type="EMBL" id="ARE87045.1"/>
    </source>
</evidence>
<dbReference type="PANTHER" id="PTHR43308">
    <property type="entry name" value="OUTER MEMBRANE PROTEIN ALPHA-RELATED"/>
    <property type="match status" value="1"/>
</dbReference>
<reference evidence="4 6" key="2">
    <citation type="submission" date="2017-03" db="EMBL/GenBank/DDBJ databases">
        <title>Complete sequence of Clostridium formicaceticum DSM 92.</title>
        <authorList>
            <person name="Poehlein A."/>
            <person name="Karl M."/>
            <person name="Bengelsdorf F.R."/>
            <person name="Duerre P."/>
            <person name="Daniel R."/>
        </authorList>
    </citation>
    <scope>NUCLEOTIDE SEQUENCE [LARGE SCALE GENOMIC DNA]</scope>
    <source>
        <strain evidence="4 6">DSM 92</strain>
    </source>
</reference>
<evidence type="ECO:0000313" key="5">
    <source>
        <dbReference type="Proteomes" id="UP000177894"/>
    </source>
</evidence>
<evidence type="ECO:0000313" key="3">
    <source>
        <dbReference type="EMBL" id="AOY76622.1"/>
    </source>
</evidence>
<dbReference type="Proteomes" id="UP000177894">
    <property type="component" value="Chromosome"/>
</dbReference>
<dbReference type="Pfam" id="PF00395">
    <property type="entry name" value="SLH"/>
    <property type="match status" value="3"/>
</dbReference>